<dbReference type="KEGG" id="dmm:dnm_041900"/>
<proteinExistence type="predicted"/>
<reference evidence="1" key="1">
    <citation type="journal article" date="2021" name="Microb. Physiol.">
        <title>Proteogenomic Insights into the Physiology of Marine, Sulfate-Reducing, Filamentous Desulfonema limicola and Desulfonema magnum.</title>
        <authorList>
            <person name="Schnaars V."/>
            <person name="Wohlbrand L."/>
            <person name="Scheve S."/>
            <person name="Hinrichs C."/>
            <person name="Reinhardt R."/>
            <person name="Rabus R."/>
        </authorList>
    </citation>
    <scope>NUCLEOTIDE SEQUENCE</scope>
    <source>
        <strain evidence="1">4be13</strain>
    </source>
</reference>
<gene>
    <name evidence="1" type="ORF">dnm_041900</name>
</gene>
<dbReference type="Proteomes" id="UP000663722">
    <property type="component" value="Chromosome"/>
</dbReference>
<keyword evidence="2" id="KW-1185">Reference proteome</keyword>
<name>A0A975BNH0_9BACT</name>
<dbReference type="AlphaFoldDB" id="A0A975BNH0"/>
<evidence type="ECO:0000313" key="1">
    <source>
        <dbReference type="EMBL" id="QTA88150.1"/>
    </source>
</evidence>
<evidence type="ECO:0000313" key="2">
    <source>
        <dbReference type="Proteomes" id="UP000663722"/>
    </source>
</evidence>
<sequence>MELASKSGFKFHLSQDRHPEPLCDGTYLKFKQVKIKSGQTPGTFM</sequence>
<organism evidence="1 2">
    <name type="scientific">Desulfonema magnum</name>
    <dbReference type="NCBI Taxonomy" id="45655"/>
    <lineage>
        <taxon>Bacteria</taxon>
        <taxon>Pseudomonadati</taxon>
        <taxon>Thermodesulfobacteriota</taxon>
        <taxon>Desulfobacteria</taxon>
        <taxon>Desulfobacterales</taxon>
        <taxon>Desulfococcaceae</taxon>
        <taxon>Desulfonema</taxon>
    </lineage>
</organism>
<protein>
    <submittedName>
        <fullName evidence="1">Uncharacterized protein</fullName>
    </submittedName>
</protein>
<dbReference type="EMBL" id="CP061800">
    <property type="protein sequence ID" value="QTA88150.1"/>
    <property type="molecule type" value="Genomic_DNA"/>
</dbReference>
<accession>A0A975BNH0</accession>